<feature type="chain" id="PRO_5022849783" evidence="1">
    <location>
        <begin position="27"/>
        <end position="380"/>
    </location>
</feature>
<dbReference type="STRING" id="980251.GCA_001642875_02600"/>
<evidence type="ECO:0000256" key="1">
    <source>
        <dbReference type="SAM" id="SignalP"/>
    </source>
</evidence>
<reference evidence="2 3" key="1">
    <citation type="submission" date="2019-08" db="EMBL/GenBank/DDBJ databases">
        <title>Deep-cultivation of Planctomycetes and their phenomic and genomic characterization uncovers novel biology.</title>
        <authorList>
            <person name="Wiegand S."/>
            <person name="Jogler M."/>
            <person name="Boedeker C."/>
            <person name="Pinto D."/>
            <person name="Vollmers J."/>
            <person name="Rivas-Marin E."/>
            <person name="Kohn T."/>
            <person name="Peeters S.H."/>
            <person name="Heuer A."/>
            <person name="Rast P."/>
            <person name="Oberbeckmann S."/>
            <person name="Bunk B."/>
            <person name="Jeske O."/>
            <person name="Meyerdierks A."/>
            <person name="Storesund J.E."/>
            <person name="Kallscheuer N."/>
            <person name="Luecker S."/>
            <person name="Lage O.M."/>
            <person name="Pohl T."/>
            <person name="Merkel B.J."/>
            <person name="Hornburger P."/>
            <person name="Mueller R.-W."/>
            <person name="Bruemmer F."/>
            <person name="Labrenz M."/>
            <person name="Spormann A.M."/>
            <person name="Op den Camp H."/>
            <person name="Overmann J."/>
            <person name="Amann R."/>
            <person name="Jetten M.S.M."/>
            <person name="Mascher T."/>
            <person name="Medema M.H."/>
            <person name="Devos D.P."/>
            <person name="Kaster A.-K."/>
            <person name="Ovreas L."/>
            <person name="Rohde M."/>
            <person name="Galperin M.Y."/>
            <person name="Jogler C."/>
        </authorList>
    </citation>
    <scope>NUCLEOTIDE SEQUENCE [LARGE SCALE GENOMIC DNA]</scope>
    <source>
        <strain evidence="2 3">FC18</strain>
    </source>
</reference>
<proteinExistence type="predicted"/>
<protein>
    <submittedName>
        <fullName evidence="2">Uncharacterized protein</fullName>
    </submittedName>
</protein>
<organism evidence="2 3">
    <name type="scientific">Mariniblastus fucicola</name>
    <dbReference type="NCBI Taxonomy" id="980251"/>
    <lineage>
        <taxon>Bacteria</taxon>
        <taxon>Pseudomonadati</taxon>
        <taxon>Planctomycetota</taxon>
        <taxon>Planctomycetia</taxon>
        <taxon>Pirellulales</taxon>
        <taxon>Pirellulaceae</taxon>
        <taxon>Mariniblastus</taxon>
    </lineage>
</organism>
<dbReference type="Proteomes" id="UP000322214">
    <property type="component" value="Chromosome"/>
</dbReference>
<dbReference type="EMBL" id="CP042912">
    <property type="protein sequence ID" value="QEG22681.1"/>
    <property type="molecule type" value="Genomic_DNA"/>
</dbReference>
<feature type="signal peptide" evidence="1">
    <location>
        <begin position="1"/>
        <end position="26"/>
    </location>
</feature>
<accession>A0A5B9PIV2</accession>
<dbReference type="AlphaFoldDB" id="A0A5B9PIV2"/>
<evidence type="ECO:0000313" key="2">
    <source>
        <dbReference type="EMBL" id="QEG22681.1"/>
    </source>
</evidence>
<sequence precursor="true">MRIRMTMLSKLTSGCVAISVCTACVAAVAQVQHGSATDWLDRRTDSRAFEKSQQLPVSVSWTESPLREQLNTFAAQCRRAIFVDRRVDPTVKLTFDFLDRTTEQTVWELAEANGLGVCRVESLLYVGPKDAAARLPFVIEELEKIAKRTQPKKSRWTSGRDEIRWSRATTTEEIQEWMEQLHGFQLDGEIPHDVWPAADWPSLSLIQQMSLLLVGFDLSFEIEGDGKRIRLKKFPAIETAKLRIRLPRDSKLDLKACQRRFADLKLANSGRSLSISGPVESIAALEAWMVEQQTVLGDDVVQRTFDLNTTARRGDILASVAQQTGRKLTLDGAVGDALTQRISISIKKASLETLLDQCLDGTGLGYRLTKSELRIVRNGD</sequence>
<keyword evidence="3" id="KW-1185">Reference proteome</keyword>
<dbReference type="KEGG" id="mff:MFFC18_25640"/>
<keyword evidence="1" id="KW-0732">Signal</keyword>
<name>A0A5B9PIV2_9BACT</name>
<gene>
    <name evidence="2" type="ORF">MFFC18_25640</name>
</gene>
<evidence type="ECO:0000313" key="3">
    <source>
        <dbReference type="Proteomes" id="UP000322214"/>
    </source>
</evidence>